<feature type="domain" description="Protein kinase" evidence="12">
    <location>
        <begin position="116"/>
        <end position="386"/>
    </location>
</feature>
<organism evidence="13 14">
    <name type="scientific">Mortierella alpina</name>
    <name type="common">Oleaginous fungus</name>
    <name type="synonym">Mortierella renispora</name>
    <dbReference type="NCBI Taxonomy" id="64518"/>
    <lineage>
        <taxon>Eukaryota</taxon>
        <taxon>Fungi</taxon>
        <taxon>Fungi incertae sedis</taxon>
        <taxon>Mucoromycota</taxon>
        <taxon>Mortierellomycotina</taxon>
        <taxon>Mortierellomycetes</taxon>
        <taxon>Mortierellales</taxon>
        <taxon>Mortierellaceae</taxon>
        <taxon>Mortierella</taxon>
    </lineage>
</organism>
<comment type="caution">
    <text evidence="13">The sequence shown here is derived from an EMBL/GenBank/DDBJ whole genome shotgun (WGS) entry which is preliminary data.</text>
</comment>
<dbReference type="EC" id="2.7.11.1" evidence="1"/>
<evidence type="ECO:0000256" key="1">
    <source>
        <dbReference type="ARBA" id="ARBA00012513"/>
    </source>
</evidence>
<evidence type="ECO:0000259" key="12">
    <source>
        <dbReference type="PROSITE" id="PS50011"/>
    </source>
</evidence>
<feature type="region of interest" description="Disordered" evidence="11">
    <location>
        <begin position="228"/>
        <end position="253"/>
    </location>
</feature>
<dbReference type="Pfam" id="PF00069">
    <property type="entry name" value="Pkinase"/>
    <property type="match status" value="1"/>
</dbReference>
<dbReference type="InterPro" id="IPR050839">
    <property type="entry name" value="Rho-assoc_Ser/Thr_Kinase"/>
</dbReference>
<keyword evidence="6" id="KW-0418">Kinase</keyword>
<comment type="catalytic activity">
    <reaction evidence="9">
        <text>L-threonyl-[protein] + ATP = O-phospho-L-threonyl-[protein] + ADP + H(+)</text>
        <dbReference type="Rhea" id="RHEA:46608"/>
        <dbReference type="Rhea" id="RHEA-COMP:11060"/>
        <dbReference type="Rhea" id="RHEA-COMP:11605"/>
        <dbReference type="ChEBI" id="CHEBI:15378"/>
        <dbReference type="ChEBI" id="CHEBI:30013"/>
        <dbReference type="ChEBI" id="CHEBI:30616"/>
        <dbReference type="ChEBI" id="CHEBI:61977"/>
        <dbReference type="ChEBI" id="CHEBI:456216"/>
        <dbReference type="EC" id="2.7.11.1"/>
    </reaction>
</comment>
<evidence type="ECO:0000256" key="10">
    <source>
        <dbReference type="ARBA" id="ARBA00048679"/>
    </source>
</evidence>
<dbReference type="InterPro" id="IPR011009">
    <property type="entry name" value="Kinase-like_dom_sf"/>
</dbReference>
<keyword evidence="7" id="KW-0067">ATP-binding</keyword>
<evidence type="ECO:0000256" key="6">
    <source>
        <dbReference type="ARBA" id="ARBA00022777"/>
    </source>
</evidence>
<dbReference type="OrthoDB" id="3638488at2759"/>
<gene>
    <name evidence="13" type="ORF">BGZ70_002256</name>
</gene>
<sequence length="386" mass="43696">MLKSFNVAPLGQNYTEFLESSNEKSLATFLQERLEKYKTCILQLSQQPETLDLLPGDSSSQTRVGIDALVDGLIATYDDSRAVMTNENWGALPAFWERFEKTVAQLKLLRINKDDFETIKALTRGQYGKAWIERFAHNDRSLRPTVSIVRSRLDGGIYAMKTLNKMYILSQKDKILYMEERQVLAITSEWFPTLHAAFQDEVNLYLVMEYAPGGDLYSILDKKQDELNKARGPDHSEAEEHSDDGNSSDDEDTTLSEDEIRFYIAEIVLAVSELHKNHYIHRDLKPQNILLDATGHIMLADFGACARLDADGEVHGQTVPLGTWDYMSPEVVDAQSGGKPYGKEVDWWAVGVVTYELLVGEPPFFAESAMGIIRLLRDHEVGIFVF</sequence>
<dbReference type="GO" id="GO:0004674">
    <property type="term" value="F:protein serine/threonine kinase activity"/>
    <property type="evidence" value="ECO:0007669"/>
    <property type="project" value="UniProtKB-KW"/>
</dbReference>
<feature type="compositionally biased region" description="Basic and acidic residues" evidence="11">
    <location>
        <begin position="228"/>
        <end position="239"/>
    </location>
</feature>
<dbReference type="Gene3D" id="1.10.510.10">
    <property type="entry name" value="Transferase(Phosphotransferase) domain 1"/>
    <property type="match status" value="1"/>
</dbReference>
<dbReference type="FunFam" id="1.10.510.10:FF:000024">
    <property type="entry name" value="Probable serine/threonine-protein kinase cot-1"/>
    <property type="match status" value="1"/>
</dbReference>
<evidence type="ECO:0000256" key="5">
    <source>
        <dbReference type="ARBA" id="ARBA00022741"/>
    </source>
</evidence>
<keyword evidence="5" id="KW-0547">Nucleotide-binding</keyword>
<evidence type="ECO:0000256" key="2">
    <source>
        <dbReference type="ARBA" id="ARBA00022527"/>
    </source>
</evidence>
<dbReference type="InterPro" id="IPR008271">
    <property type="entry name" value="Ser/Thr_kinase_AS"/>
</dbReference>
<name>A0A9P6JEP3_MORAP</name>
<protein>
    <recommendedName>
        <fullName evidence="1">non-specific serine/threonine protein kinase</fullName>
        <ecNumber evidence="1">2.7.11.1</ecNumber>
    </recommendedName>
</protein>
<accession>A0A9P6JEP3</accession>
<dbReference type="AlphaFoldDB" id="A0A9P6JEP3"/>
<feature type="compositionally biased region" description="Acidic residues" evidence="11">
    <location>
        <begin position="240"/>
        <end position="253"/>
    </location>
</feature>
<dbReference type="SMART" id="SM00220">
    <property type="entry name" value="S_TKc"/>
    <property type="match status" value="1"/>
</dbReference>
<reference evidence="13" key="1">
    <citation type="journal article" date="2020" name="Fungal Divers.">
        <title>Resolving the Mortierellaceae phylogeny through synthesis of multi-gene phylogenetics and phylogenomics.</title>
        <authorList>
            <person name="Vandepol N."/>
            <person name="Liber J."/>
            <person name="Desiro A."/>
            <person name="Na H."/>
            <person name="Kennedy M."/>
            <person name="Barry K."/>
            <person name="Grigoriev I.V."/>
            <person name="Miller A.N."/>
            <person name="O'Donnell K."/>
            <person name="Stajich J.E."/>
            <person name="Bonito G."/>
        </authorList>
    </citation>
    <scope>NUCLEOTIDE SEQUENCE</scope>
    <source>
        <strain evidence="13">CK1249</strain>
    </source>
</reference>
<dbReference type="PROSITE" id="PS00108">
    <property type="entry name" value="PROTEIN_KINASE_ST"/>
    <property type="match status" value="1"/>
</dbReference>
<evidence type="ECO:0000256" key="9">
    <source>
        <dbReference type="ARBA" id="ARBA00047899"/>
    </source>
</evidence>
<evidence type="ECO:0000256" key="4">
    <source>
        <dbReference type="ARBA" id="ARBA00022679"/>
    </source>
</evidence>
<comment type="catalytic activity">
    <reaction evidence="10">
        <text>L-seryl-[protein] + ATP = O-phospho-L-seryl-[protein] + ADP + H(+)</text>
        <dbReference type="Rhea" id="RHEA:17989"/>
        <dbReference type="Rhea" id="RHEA-COMP:9863"/>
        <dbReference type="Rhea" id="RHEA-COMP:11604"/>
        <dbReference type="ChEBI" id="CHEBI:15378"/>
        <dbReference type="ChEBI" id="CHEBI:29999"/>
        <dbReference type="ChEBI" id="CHEBI:30616"/>
        <dbReference type="ChEBI" id="CHEBI:83421"/>
        <dbReference type="ChEBI" id="CHEBI:456216"/>
        <dbReference type="EC" id="2.7.11.1"/>
    </reaction>
</comment>
<dbReference type="Proteomes" id="UP000738359">
    <property type="component" value="Unassembled WGS sequence"/>
</dbReference>
<dbReference type="InterPro" id="IPR000719">
    <property type="entry name" value="Prot_kinase_dom"/>
</dbReference>
<evidence type="ECO:0000313" key="13">
    <source>
        <dbReference type="EMBL" id="KAF9966467.1"/>
    </source>
</evidence>
<evidence type="ECO:0000256" key="3">
    <source>
        <dbReference type="ARBA" id="ARBA00022553"/>
    </source>
</evidence>
<dbReference type="SUPFAM" id="SSF56112">
    <property type="entry name" value="Protein kinase-like (PK-like)"/>
    <property type="match status" value="1"/>
</dbReference>
<dbReference type="GO" id="GO:0005524">
    <property type="term" value="F:ATP binding"/>
    <property type="evidence" value="ECO:0007669"/>
    <property type="project" value="UniProtKB-KW"/>
</dbReference>
<evidence type="ECO:0000256" key="11">
    <source>
        <dbReference type="SAM" id="MobiDB-lite"/>
    </source>
</evidence>
<keyword evidence="3" id="KW-0597">Phosphoprotein</keyword>
<dbReference type="PANTHER" id="PTHR22988:SF71">
    <property type="entry name" value="CITRON RHO-INTERACTING KINASE"/>
    <property type="match status" value="1"/>
</dbReference>
<dbReference type="Gene3D" id="3.30.200.20">
    <property type="entry name" value="Phosphorylase Kinase, domain 1"/>
    <property type="match status" value="1"/>
</dbReference>
<dbReference type="PANTHER" id="PTHR22988">
    <property type="entry name" value="MYOTONIC DYSTROPHY S/T KINASE-RELATED"/>
    <property type="match status" value="1"/>
</dbReference>
<dbReference type="GO" id="GO:0005737">
    <property type="term" value="C:cytoplasm"/>
    <property type="evidence" value="ECO:0007669"/>
    <property type="project" value="TreeGrafter"/>
</dbReference>
<keyword evidence="2" id="KW-0723">Serine/threonine-protein kinase</keyword>
<dbReference type="GO" id="GO:0005856">
    <property type="term" value="C:cytoskeleton"/>
    <property type="evidence" value="ECO:0007669"/>
    <property type="project" value="TreeGrafter"/>
</dbReference>
<evidence type="ECO:0000313" key="14">
    <source>
        <dbReference type="Proteomes" id="UP000738359"/>
    </source>
</evidence>
<keyword evidence="14" id="KW-1185">Reference proteome</keyword>
<evidence type="ECO:0000256" key="8">
    <source>
        <dbReference type="ARBA" id="ARBA00038271"/>
    </source>
</evidence>
<keyword evidence="4" id="KW-0808">Transferase</keyword>
<dbReference type="GO" id="GO:0031032">
    <property type="term" value="P:actomyosin structure organization"/>
    <property type="evidence" value="ECO:0007669"/>
    <property type="project" value="TreeGrafter"/>
</dbReference>
<comment type="similarity">
    <text evidence="8">Belongs to the protein kinase superfamily. STE Ser/Thr protein kinase family. COT1 subfamily.</text>
</comment>
<dbReference type="PROSITE" id="PS50011">
    <property type="entry name" value="PROTEIN_KINASE_DOM"/>
    <property type="match status" value="1"/>
</dbReference>
<proteinExistence type="inferred from homology"/>
<dbReference type="EMBL" id="JAAAHY010000154">
    <property type="protein sequence ID" value="KAF9966467.1"/>
    <property type="molecule type" value="Genomic_DNA"/>
</dbReference>
<evidence type="ECO:0000256" key="7">
    <source>
        <dbReference type="ARBA" id="ARBA00022840"/>
    </source>
</evidence>